<proteinExistence type="predicted"/>
<organism evidence="1 2">
    <name type="scientific">Actinopolymorpha pittospori</name>
    <dbReference type="NCBI Taxonomy" id="648752"/>
    <lineage>
        <taxon>Bacteria</taxon>
        <taxon>Bacillati</taxon>
        <taxon>Actinomycetota</taxon>
        <taxon>Actinomycetes</taxon>
        <taxon>Propionibacteriales</taxon>
        <taxon>Actinopolymorphaceae</taxon>
        <taxon>Actinopolymorpha</taxon>
    </lineage>
</organism>
<comment type="caution">
    <text evidence="1">The sequence shown here is derived from an EMBL/GenBank/DDBJ whole genome shotgun (WGS) entry which is preliminary data.</text>
</comment>
<accession>A0A927MS59</accession>
<keyword evidence="2" id="KW-1185">Reference proteome</keyword>
<evidence type="ECO:0000313" key="2">
    <source>
        <dbReference type="Proteomes" id="UP000638648"/>
    </source>
</evidence>
<sequence>MLLASAAAQRYGVDEAQAAIRFGEAAKATGAWAGRRLLWLGSEPAFELSFWCGTCPVLFQRLEGAKRTLSLAEVQDKLAGGLEDIDPGIVAAFAALLPAAHYLVMLLQIRPRLTYPVLDGDYFAHEQVATWGIDGFWGLPENPRTPYYRTFETGVAEDAHLYEFVVPMVPPSWNDRDRVEQYSRLLHDGPAPAVVAVSTLDICQPAMDGQSGDYYEHWALTHFLLDGHHKIEAAAASGRPVQLLSLVSVDASLAGERQVARLPSVRAQRVSRRPRSVRSQP</sequence>
<dbReference type="Proteomes" id="UP000638648">
    <property type="component" value="Unassembled WGS sequence"/>
</dbReference>
<protein>
    <submittedName>
        <fullName evidence="1">Uncharacterized protein</fullName>
    </submittedName>
</protein>
<dbReference type="RefSeq" id="WP_192750118.1">
    <property type="nucleotide sequence ID" value="NZ_BAABJL010000035.1"/>
</dbReference>
<name>A0A927MS59_9ACTN</name>
<evidence type="ECO:0000313" key="1">
    <source>
        <dbReference type="EMBL" id="MBE1605900.1"/>
    </source>
</evidence>
<gene>
    <name evidence="1" type="ORF">HEB94_002748</name>
</gene>
<dbReference type="AlphaFoldDB" id="A0A927MS59"/>
<dbReference type="EMBL" id="JADBEM010000001">
    <property type="protein sequence ID" value="MBE1605900.1"/>
    <property type="molecule type" value="Genomic_DNA"/>
</dbReference>
<reference evidence="1" key="1">
    <citation type="submission" date="2020-10" db="EMBL/GenBank/DDBJ databases">
        <title>Sequencing the genomes of 1000 actinobacteria strains.</title>
        <authorList>
            <person name="Klenk H.-P."/>
        </authorList>
    </citation>
    <scope>NUCLEOTIDE SEQUENCE</scope>
    <source>
        <strain evidence="1">DSM 45354</strain>
    </source>
</reference>